<dbReference type="RefSeq" id="WP_244946564.1">
    <property type="nucleotide sequence ID" value="NZ_RJUL01000004.1"/>
</dbReference>
<dbReference type="Proteomes" id="UP000268033">
    <property type="component" value="Unassembled WGS sequence"/>
</dbReference>
<evidence type="ECO:0008006" key="3">
    <source>
        <dbReference type="Google" id="ProtNLM"/>
    </source>
</evidence>
<protein>
    <recommendedName>
        <fullName evidence="3">Transposase</fullName>
    </recommendedName>
</protein>
<organism evidence="1 2">
    <name type="scientific">Gallaecimonas pentaromativorans</name>
    <dbReference type="NCBI Taxonomy" id="584787"/>
    <lineage>
        <taxon>Bacteria</taxon>
        <taxon>Pseudomonadati</taxon>
        <taxon>Pseudomonadota</taxon>
        <taxon>Gammaproteobacteria</taxon>
        <taxon>Enterobacterales</taxon>
        <taxon>Gallaecimonadaceae</taxon>
        <taxon>Gallaecimonas</taxon>
    </lineage>
</organism>
<accession>A0A3N1PS37</accession>
<sequence length="46" mass="5357">MTRPRAELVSVNDTPYYHCIGRCVRRAFLCGKDTLTGQDFSHRKAW</sequence>
<evidence type="ECO:0000313" key="1">
    <source>
        <dbReference type="EMBL" id="ROQ27356.1"/>
    </source>
</evidence>
<evidence type="ECO:0000313" key="2">
    <source>
        <dbReference type="Proteomes" id="UP000268033"/>
    </source>
</evidence>
<gene>
    <name evidence="1" type="ORF">EDC28_1043</name>
</gene>
<reference evidence="1 2" key="1">
    <citation type="submission" date="2018-11" db="EMBL/GenBank/DDBJ databases">
        <title>Genomic Encyclopedia of Type Strains, Phase IV (KMG-IV): sequencing the most valuable type-strain genomes for metagenomic binning, comparative biology and taxonomic classification.</title>
        <authorList>
            <person name="Goeker M."/>
        </authorList>
    </citation>
    <scope>NUCLEOTIDE SEQUENCE [LARGE SCALE GENOMIC DNA]</scope>
    <source>
        <strain evidence="1 2">DSM 21945</strain>
    </source>
</reference>
<proteinExistence type="predicted"/>
<dbReference type="AlphaFoldDB" id="A0A3N1PS37"/>
<name>A0A3N1PS37_9GAMM</name>
<comment type="caution">
    <text evidence="1">The sequence shown here is derived from an EMBL/GenBank/DDBJ whole genome shotgun (WGS) entry which is preliminary data.</text>
</comment>
<dbReference type="EMBL" id="RJUL01000004">
    <property type="protein sequence ID" value="ROQ27356.1"/>
    <property type="molecule type" value="Genomic_DNA"/>
</dbReference>
<keyword evidence="2" id="KW-1185">Reference proteome</keyword>